<accession>A0A8R1EAC1</accession>
<keyword evidence="2" id="KW-1185">Reference proteome</keyword>
<proteinExistence type="predicted"/>
<sequence length="68" mass="7977">MTTSICIHTWHVSFFPTTSDYDLDPENQWLGRATDRMSLRLTVTYWKSKTICYNPSMPISYKSHITTT</sequence>
<evidence type="ECO:0000313" key="2">
    <source>
        <dbReference type="Proteomes" id="UP000005237"/>
    </source>
</evidence>
<protein>
    <submittedName>
        <fullName evidence="1">Uncharacterized protein</fullName>
    </submittedName>
</protein>
<name>A0A8R1EAC1_CAEJA</name>
<reference evidence="2" key="1">
    <citation type="submission" date="2010-08" db="EMBL/GenBank/DDBJ databases">
        <authorList>
            <consortium name="Caenorhabditis japonica Sequencing Consortium"/>
            <person name="Wilson R.K."/>
        </authorList>
    </citation>
    <scope>NUCLEOTIDE SEQUENCE [LARGE SCALE GENOMIC DNA]</scope>
    <source>
        <strain evidence="2">DF5081</strain>
    </source>
</reference>
<evidence type="ECO:0000313" key="1">
    <source>
        <dbReference type="EnsemblMetazoa" id="CJA30989.1"/>
    </source>
</evidence>
<dbReference type="EnsemblMetazoa" id="CJA30989.1">
    <property type="protein sequence ID" value="CJA30989.1"/>
    <property type="gene ID" value="WBGene00206836"/>
</dbReference>
<reference evidence="1" key="2">
    <citation type="submission" date="2022-06" db="UniProtKB">
        <authorList>
            <consortium name="EnsemblMetazoa"/>
        </authorList>
    </citation>
    <scope>IDENTIFICATION</scope>
    <source>
        <strain evidence="1">DF5081</strain>
    </source>
</reference>
<dbReference type="AlphaFoldDB" id="A0A8R1EAC1"/>
<organism evidence="1 2">
    <name type="scientific">Caenorhabditis japonica</name>
    <dbReference type="NCBI Taxonomy" id="281687"/>
    <lineage>
        <taxon>Eukaryota</taxon>
        <taxon>Metazoa</taxon>
        <taxon>Ecdysozoa</taxon>
        <taxon>Nematoda</taxon>
        <taxon>Chromadorea</taxon>
        <taxon>Rhabditida</taxon>
        <taxon>Rhabditina</taxon>
        <taxon>Rhabditomorpha</taxon>
        <taxon>Rhabditoidea</taxon>
        <taxon>Rhabditidae</taxon>
        <taxon>Peloderinae</taxon>
        <taxon>Caenorhabditis</taxon>
    </lineage>
</organism>
<dbReference type="Proteomes" id="UP000005237">
    <property type="component" value="Unassembled WGS sequence"/>
</dbReference>